<dbReference type="Pfam" id="PF00651">
    <property type="entry name" value="BTB"/>
    <property type="match status" value="1"/>
</dbReference>
<dbReference type="EMBL" id="JACSDY010000011">
    <property type="protein sequence ID" value="KAF7415369.1"/>
    <property type="molecule type" value="Genomic_DNA"/>
</dbReference>
<dbReference type="SMART" id="SM00225">
    <property type="entry name" value="BTB"/>
    <property type="match status" value="1"/>
</dbReference>
<evidence type="ECO:0000256" key="4">
    <source>
        <dbReference type="ARBA" id="ARBA00023242"/>
    </source>
</evidence>
<name>A0A834NPW5_VESPE</name>
<evidence type="ECO:0000259" key="5">
    <source>
        <dbReference type="PROSITE" id="PS50097"/>
    </source>
</evidence>
<dbReference type="InterPro" id="IPR000210">
    <property type="entry name" value="BTB/POZ_dom"/>
</dbReference>
<organism evidence="6 7">
    <name type="scientific">Vespula pensylvanica</name>
    <name type="common">Western yellow jacket</name>
    <name type="synonym">Wasp</name>
    <dbReference type="NCBI Taxonomy" id="30213"/>
    <lineage>
        <taxon>Eukaryota</taxon>
        <taxon>Metazoa</taxon>
        <taxon>Ecdysozoa</taxon>
        <taxon>Arthropoda</taxon>
        <taxon>Hexapoda</taxon>
        <taxon>Insecta</taxon>
        <taxon>Pterygota</taxon>
        <taxon>Neoptera</taxon>
        <taxon>Endopterygota</taxon>
        <taxon>Hymenoptera</taxon>
        <taxon>Apocrita</taxon>
        <taxon>Aculeata</taxon>
        <taxon>Vespoidea</taxon>
        <taxon>Vespidae</taxon>
        <taxon>Vespinae</taxon>
        <taxon>Vespula</taxon>
    </lineage>
</organism>
<reference evidence="6" key="1">
    <citation type="journal article" date="2020" name="G3 (Bethesda)">
        <title>High-Quality Assemblies for Three Invasive Social Wasps from the &lt;i&gt;Vespula&lt;/i&gt; Genus.</title>
        <authorList>
            <person name="Harrop T.W.R."/>
            <person name="Guhlin J."/>
            <person name="McLaughlin G.M."/>
            <person name="Permina E."/>
            <person name="Stockwell P."/>
            <person name="Gilligan J."/>
            <person name="Le Lec M.F."/>
            <person name="Gruber M.A.M."/>
            <person name="Quinn O."/>
            <person name="Lovegrove M."/>
            <person name="Duncan E.J."/>
            <person name="Remnant E.J."/>
            <person name="Van Eeckhoven J."/>
            <person name="Graham B."/>
            <person name="Knapp R.A."/>
            <person name="Langford K.W."/>
            <person name="Kronenberg Z."/>
            <person name="Press M.O."/>
            <person name="Eacker S.M."/>
            <person name="Wilson-Rankin E.E."/>
            <person name="Purcell J."/>
            <person name="Lester P.J."/>
            <person name="Dearden P.K."/>
        </authorList>
    </citation>
    <scope>NUCLEOTIDE SEQUENCE</scope>
    <source>
        <strain evidence="6">Volc-1</strain>
    </source>
</reference>
<dbReference type="GO" id="GO:0005634">
    <property type="term" value="C:nucleus"/>
    <property type="evidence" value="ECO:0007669"/>
    <property type="project" value="UniProtKB-SubCell"/>
</dbReference>
<evidence type="ECO:0000313" key="7">
    <source>
        <dbReference type="Proteomes" id="UP000600918"/>
    </source>
</evidence>
<comment type="caution">
    <text evidence="6">The sequence shown here is derived from an EMBL/GenBank/DDBJ whole genome shotgun (WGS) entry which is preliminary data.</text>
</comment>
<dbReference type="Proteomes" id="UP000600918">
    <property type="component" value="Unassembled WGS sequence"/>
</dbReference>
<accession>A0A834NPW5</accession>
<keyword evidence="7" id="KW-1185">Reference proteome</keyword>
<protein>
    <recommendedName>
        <fullName evidence="5">BTB domain-containing protein</fullName>
    </recommendedName>
</protein>
<dbReference type="Gene3D" id="1.25.40.420">
    <property type="match status" value="1"/>
</dbReference>
<dbReference type="CDD" id="cd18186">
    <property type="entry name" value="BTB_POZ_ZBTB_KLHL-like"/>
    <property type="match status" value="1"/>
</dbReference>
<dbReference type="Gene3D" id="3.30.710.10">
    <property type="entry name" value="Potassium Channel Kv1.1, Chain A"/>
    <property type="match status" value="1"/>
</dbReference>
<comment type="similarity">
    <text evidence="2">Belongs to the Tdpoz family.</text>
</comment>
<evidence type="ECO:0000256" key="1">
    <source>
        <dbReference type="ARBA" id="ARBA00004123"/>
    </source>
</evidence>
<dbReference type="SUPFAM" id="SSF54695">
    <property type="entry name" value="POZ domain"/>
    <property type="match status" value="1"/>
</dbReference>
<dbReference type="Pfam" id="PF24570">
    <property type="entry name" value="BACK_BPM_SPOP"/>
    <property type="match status" value="1"/>
</dbReference>
<evidence type="ECO:0000313" key="6">
    <source>
        <dbReference type="EMBL" id="KAF7415369.1"/>
    </source>
</evidence>
<dbReference type="InterPro" id="IPR011333">
    <property type="entry name" value="SKP1/BTB/POZ_sf"/>
</dbReference>
<dbReference type="PANTHER" id="PTHR24413">
    <property type="entry name" value="SPECKLE-TYPE POZ PROTEIN"/>
    <property type="match status" value="1"/>
</dbReference>
<gene>
    <name evidence="6" type="ORF">H0235_011961</name>
</gene>
<evidence type="ECO:0000256" key="3">
    <source>
        <dbReference type="ARBA" id="ARBA00022786"/>
    </source>
</evidence>
<proteinExistence type="inferred from homology"/>
<dbReference type="AlphaFoldDB" id="A0A834NPW5"/>
<keyword evidence="3" id="KW-0833">Ubl conjugation pathway</keyword>
<sequence length="338" mass="39476">MSKDIAKCTTPVIYIQQDIKFENVVTSNVCKVGPLKALLSQFRFRTPIFYLNNSVRSCQICMRWERGPIARFRIICELEDNIEPVFQKIIIKTNSFVVCDSFIIKTERPEYFEWATCTLPTDIKDSDSFEIHFTIEHNIPIIKRNTMHSSVKITPRKFELYERLKTMYYDKPCTDVKINVGDKEFLAHKSILSRSPVFAAMFSHEMLENKTNIVEIKEVDPNVFEILLKFLYLGEVDEIKITESTNDFLLEIMKVADIYQMEDLKTKLADIATATINISNVINYLILADKYNISDLKKSTMLYIQKNHTKVKDTKSFENMIQRYPVLMAEVLCYLSKE</sequence>
<feature type="domain" description="BTB" evidence="5">
    <location>
        <begin position="174"/>
        <end position="240"/>
    </location>
</feature>
<dbReference type="OrthoDB" id="7633492at2759"/>
<dbReference type="InterPro" id="IPR056423">
    <property type="entry name" value="BACK_BPM_SPOP"/>
</dbReference>
<comment type="subcellular location">
    <subcellularLocation>
        <location evidence="1">Nucleus</location>
    </subcellularLocation>
</comment>
<dbReference type="PROSITE" id="PS50097">
    <property type="entry name" value="BTB"/>
    <property type="match status" value="1"/>
</dbReference>
<evidence type="ECO:0000256" key="2">
    <source>
        <dbReference type="ARBA" id="ARBA00010846"/>
    </source>
</evidence>
<keyword evidence="4" id="KW-0539">Nucleus</keyword>